<protein>
    <recommendedName>
        <fullName evidence="1">DUF4283 domain-containing protein</fullName>
    </recommendedName>
</protein>
<dbReference type="AlphaFoldDB" id="A0AAP0LM65"/>
<keyword evidence="3" id="KW-1185">Reference proteome</keyword>
<comment type="caution">
    <text evidence="2">The sequence shown here is derived from an EMBL/GenBank/DDBJ whole genome shotgun (WGS) entry which is preliminary data.</text>
</comment>
<proteinExistence type="predicted"/>
<organism evidence="2 3">
    <name type="scientific">Citrus x changshan-huyou</name>
    <dbReference type="NCBI Taxonomy" id="2935761"/>
    <lineage>
        <taxon>Eukaryota</taxon>
        <taxon>Viridiplantae</taxon>
        <taxon>Streptophyta</taxon>
        <taxon>Embryophyta</taxon>
        <taxon>Tracheophyta</taxon>
        <taxon>Spermatophyta</taxon>
        <taxon>Magnoliopsida</taxon>
        <taxon>eudicotyledons</taxon>
        <taxon>Gunneridae</taxon>
        <taxon>Pentapetalae</taxon>
        <taxon>rosids</taxon>
        <taxon>malvids</taxon>
        <taxon>Sapindales</taxon>
        <taxon>Rutaceae</taxon>
        <taxon>Aurantioideae</taxon>
        <taxon>Citrus</taxon>
    </lineage>
</organism>
<evidence type="ECO:0000313" key="3">
    <source>
        <dbReference type="Proteomes" id="UP001428341"/>
    </source>
</evidence>
<evidence type="ECO:0000259" key="1">
    <source>
        <dbReference type="Pfam" id="PF14111"/>
    </source>
</evidence>
<dbReference type="InterPro" id="IPR025558">
    <property type="entry name" value="DUF4283"/>
</dbReference>
<sequence length="161" mass="17920">MALNQVWQIEKEVKIEKLGDNIFIFKFANEADKKELLQEIKNVPIMCMDEEIYKEIGGFVGRVEEVDIDRAGDCMGQEVWTREHMYLLDVAATKMRVNNSVTMLEGRGCAATEGLCYGGVVLLLTVVRSLSCDTLQTQGNDQRADFAGVNPPTVKSVTGLL</sequence>
<feature type="domain" description="DUF4283" evidence="1">
    <location>
        <begin position="3"/>
        <end position="38"/>
    </location>
</feature>
<name>A0AAP0LM65_9ROSI</name>
<dbReference type="Pfam" id="PF14111">
    <property type="entry name" value="DUF4283"/>
    <property type="match status" value="1"/>
</dbReference>
<dbReference type="Proteomes" id="UP001428341">
    <property type="component" value="Unassembled WGS sequence"/>
</dbReference>
<reference evidence="2 3" key="1">
    <citation type="submission" date="2024-05" db="EMBL/GenBank/DDBJ databases">
        <title>Haplotype-resolved chromosome-level genome assembly of Huyou (Citrus changshanensis).</title>
        <authorList>
            <person name="Miao C."/>
            <person name="Chen W."/>
            <person name="Wu Y."/>
            <person name="Wang L."/>
            <person name="Zhao S."/>
            <person name="Grierson D."/>
            <person name="Xu C."/>
            <person name="Chen K."/>
        </authorList>
    </citation>
    <scope>NUCLEOTIDE SEQUENCE [LARGE SCALE GENOMIC DNA]</scope>
    <source>
        <strain evidence="2">01-14</strain>
        <tissue evidence="2">Leaf</tissue>
    </source>
</reference>
<gene>
    <name evidence="2" type="ORF">WN944_023735</name>
</gene>
<dbReference type="EMBL" id="JBCGBO010000024">
    <property type="protein sequence ID" value="KAK9180602.1"/>
    <property type="molecule type" value="Genomic_DNA"/>
</dbReference>
<accession>A0AAP0LM65</accession>
<evidence type="ECO:0000313" key="2">
    <source>
        <dbReference type="EMBL" id="KAK9180602.1"/>
    </source>
</evidence>